<dbReference type="GO" id="GO:0016740">
    <property type="term" value="F:transferase activity"/>
    <property type="evidence" value="ECO:0007669"/>
    <property type="project" value="UniProtKB-KW"/>
</dbReference>
<evidence type="ECO:0000313" key="1">
    <source>
        <dbReference type="EMBL" id="QBK92403.1"/>
    </source>
</evidence>
<reference evidence="1" key="1">
    <citation type="journal article" date="2019" name="MBio">
        <title>Virus Genomes from Deep Sea Sediments Expand the Ocean Megavirome and Support Independent Origins of Viral Gigantism.</title>
        <authorList>
            <person name="Backstrom D."/>
            <person name="Yutin N."/>
            <person name="Jorgensen S.L."/>
            <person name="Dharamshi J."/>
            <person name="Homa F."/>
            <person name="Zaremba-Niedwiedzka K."/>
            <person name="Spang A."/>
            <person name="Wolf Y.I."/>
            <person name="Koonin E.V."/>
            <person name="Ettema T.J."/>
        </authorList>
    </citation>
    <scope>NUCLEOTIDE SEQUENCE</scope>
</reference>
<sequence length="467" mass="55150">MLSEYRRQLKKWCLNASQPVLEIVPIFLMKVIDEKLERRSCTKLSYVFDKKFVNISIYAIMEAKLYELGYVREFEGFCKEYLMRLFNSELIPNVISSPEIEVIQKLFPLLGLDFRNQADKRLFNTVTTLGVLKGESIVYTLVDFFPLKEIKNIDIFVKSDLTCSRDFIVNLFKSLFPDAEIEIVTLENKFSGVYRTTIKREGLIQINVFLPRDDYPGLDLDYVKCEFHRGRIRIEEEASKEHETRIVMASPTEMEYGEEYVLWYSQEGLYNLHKKGFKILDKTPLFKESKEQKLSEKFSKFMSSLMSFLTPLGESPNNSWIYSLDYTNIILQHSPTDVRDVNLLLADFCNGEEFSYFSSYYDDIEDRRLEKFYEYMEHFKSKIIKDCGGPYYSTEENIYHEFFDILCKFPELFKIPHVFIDMLKADLKCIIHPGNVEFNHYLSIIFGEKCFKSPTDLICISTWMNHK</sequence>
<gene>
    <name evidence="1" type="ORF">LCPAC401_00410</name>
</gene>
<keyword evidence="1" id="KW-0808">Transferase</keyword>
<proteinExistence type="predicted"/>
<dbReference type="EMBL" id="MK500577">
    <property type="protein sequence ID" value="QBK92403.1"/>
    <property type="molecule type" value="Genomic_DNA"/>
</dbReference>
<protein>
    <submittedName>
        <fullName evidence="1">tRNA nucleotidyltransferase/poly(A) polymerase</fullName>
    </submittedName>
</protein>
<name>A0A481Z920_9VIRU</name>
<accession>A0A481Z920</accession>
<organism evidence="1">
    <name type="scientific">Pithovirus LCPAC401</name>
    <dbReference type="NCBI Taxonomy" id="2506595"/>
    <lineage>
        <taxon>Viruses</taxon>
        <taxon>Pithoviruses</taxon>
    </lineage>
</organism>